<sequence>MDVLDQRSRLQQYDEAVLKTGPDAVRHAGASKINVFVHLASDKDAARWKAAYDAGTLVGVNDETPYGYGRAVDMGCNVTFSTSHAESLAAKVVRLALRVITGFDYIHARRQWAAMRDADVVWTHTESQTLAVAAVFQRRGLQKGKRPMLVGQTVWLCDQWSRMGFWRRALARKLMPYVDVLSFLSPHNRSLAERLFPGTRCEFIPFGIPAEKFEKPRMRSDAPLKILAVGNDRHRDWRTLVDAVIDRPEYALTILSATAPASLAAGHDNVEIHQARSNDELRRHFAEAGVVCVPLSPNFHASGITVMEEAALAGVPMVATDTGGLDAYFGQDCAHYVPVGDARAMADAFARIAADPQGARDMARRAQSRMLSGAIDADSYIRRHVELSEALIAPAATG</sequence>
<dbReference type="Gene3D" id="3.40.50.2000">
    <property type="entry name" value="Glycogen Phosphorylase B"/>
    <property type="match status" value="2"/>
</dbReference>
<dbReference type="SUPFAM" id="SSF53756">
    <property type="entry name" value="UDP-Glycosyltransferase/glycogen phosphorylase"/>
    <property type="match status" value="1"/>
</dbReference>
<proteinExistence type="predicted"/>
<comment type="caution">
    <text evidence="1">The sequence shown here is derived from an EMBL/GenBank/DDBJ whole genome shotgun (WGS) entry which is preliminary data.</text>
</comment>
<reference evidence="1" key="2">
    <citation type="submission" date="2020-09" db="EMBL/GenBank/DDBJ databases">
        <authorList>
            <person name="Sun Q."/>
            <person name="Zhou Y."/>
        </authorList>
    </citation>
    <scope>NUCLEOTIDE SEQUENCE</scope>
    <source>
        <strain evidence="1">CGMCC 1.15360</strain>
    </source>
</reference>
<organism evidence="1 2">
    <name type="scientific">Croceicoccus mobilis</name>
    <dbReference type="NCBI Taxonomy" id="1703339"/>
    <lineage>
        <taxon>Bacteria</taxon>
        <taxon>Pseudomonadati</taxon>
        <taxon>Pseudomonadota</taxon>
        <taxon>Alphaproteobacteria</taxon>
        <taxon>Sphingomonadales</taxon>
        <taxon>Erythrobacteraceae</taxon>
        <taxon>Croceicoccus</taxon>
    </lineage>
</organism>
<dbReference type="RefSeq" id="WP_216635516.1">
    <property type="nucleotide sequence ID" value="NZ_BMIP01000002.1"/>
</dbReference>
<name>A0A916YY04_9SPHN</name>
<dbReference type="Pfam" id="PF13692">
    <property type="entry name" value="Glyco_trans_1_4"/>
    <property type="match status" value="1"/>
</dbReference>
<dbReference type="CDD" id="cd03801">
    <property type="entry name" value="GT4_PimA-like"/>
    <property type="match status" value="1"/>
</dbReference>
<dbReference type="EMBL" id="BMIP01000002">
    <property type="protein sequence ID" value="GGD66384.1"/>
    <property type="molecule type" value="Genomic_DNA"/>
</dbReference>
<protein>
    <submittedName>
        <fullName evidence="1">Glycosyltransferase group 1 protein</fullName>
    </submittedName>
</protein>
<keyword evidence="2" id="KW-1185">Reference proteome</keyword>
<reference evidence="1" key="1">
    <citation type="journal article" date="2014" name="Int. J. Syst. Evol. Microbiol.">
        <title>Complete genome sequence of Corynebacterium casei LMG S-19264T (=DSM 44701T), isolated from a smear-ripened cheese.</title>
        <authorList>
            <consortium name="US DOE Joint Genome Institute (JGI-PGF)"/>
            <person name="Walter F."/>
            <person name="Albersmeier A."/>
            <person name="Kalinowski J."/>
            <person name="Ruckert C."/>
        </authorList>
    </citation>
    <scope>NUCLEOTIDE SEQUENCE</scope>
    <source>
        <strain evidence="1">CGMCC 1.15360</strain>
    </source>
</reference>
<gene>
    <name evidence="1" type="ORF">GCM10010990_14890</name>
</gene>
<evidence type="ECO:0000313" key="2">
    <source>
        <dbReference type="Proteomes" id="UP000612349"/>
    </source>
</evidence>
<dbReference type="PANTHER" id="PTHR12526">
    <property type="entry name" value="GLYCOSYLTRANSFERASE"/>
    <property type="match status" value="1"/>
</dbReference>
<accession>A0A916YY04</accession>
<dbReference type="AlphaFoldDB" id="A0A916YY04"/>
<evidence type="ECO:0000313" key="1">
    <source>
        <dbReference type="EMBL" id="GGD66384.1"/>
    </source>
</evidence>
<dbReference type="Proteomes" id="UP000612349">
    <property type="component" value="Unassembled WGS sequence"/>
</dbReference>